<evidence type="ECO:0000313" key="4">
    <source>
        <dbReference type="Proteomes" id="UP000824469"/>
    </source>
</evidence>
<feature type="non-terminal residue" evidence="3">
    <location>
        <position position="1"/>
    </location>
</feature>
<keyword evidence="2" id="KW-0677">Repeat</keyword>
<accession>A0AA38FS21</accession>
<dbReference type="Gene3D" id="3.80.10.10">
    <property type="entry name" value="Ribonuclease Inhibitor"/>
    <property type="match status" value="1"/>
</dbReference>
<feature type="non-terminal residue" evidence="3">
    <location>
        <position position="106"/>
    </location>
</feature>
<dbReference type="InterPro" id="IPR050216">
    <property type="entry name" value="LRR_domain-containing"/>
</dbReference>
<keyword evidence="1" id="KW-0433">Leucine-rich repeat</keyword>
<protein>
    <submittedName>
        <fullName evidence="3">Uncharacterized protein</fullName>
    </submittedName>
</protein>
<dbReference type="InterPro" id="IPR032675">
    <property type="entry name" value="LRR_dom_sf"/>
</dbReference>
<dbReference type="Proteomes" id="UP000824469">
    <property type="component" value="Unassembled WGS sequence"/>
</dbReference>
<name>A0AA38FS21_TAXCH</name>
<dbReference type="Pfam" id="PF13855">
    <property type="entry name" value="LRR_8"/>
    <property type="match status" value="1"/>
</dbReference>
<sequence length="106" mass="11651">LKVLPLTIGHCCSLVEADFSSNLLGELPSTLGNLQNIKVLQLANNGLRSFPAKILKGCSQLSTLDLHGNEVTIEDLREVEGWAEFDERRRSKHSKQIEFSIMGSSG</sequence>
<dbReference type="PANTHER" id="PTHR48051">
    <property type="match status" value="1"/>
</dbReference>
<reference evidence="3 4" key="1">
    <citation type="journal article" date="2021" name="Nat. Plants">
        <title>The Taxus genome provides insights into paclitaxel biosynthesis.</title>
        <authorList>
            <person name="Xiong X."/>
            <person name="Gou J."/>
            <person name="Liao Q."/>
            <person name="Li Y."/>
            <person name="Zhou Q."/>
            <person name="Bi G."/>
            <person name="Li C."/>
            <person name="Du R."/>
            <person name="Wang X."/>
            <person name="Sun T."/>
            <person name="Guo L."/>
            <person name="Liang H."/>
            <person name="Lu P."/>
            <person name="Wu Y."/>
            <person name="Zhang Z."/>
            <person name="Ro D.K."/>
            <person name="Shang Y."/>
            <person name="Huang S."/>
            <person name="Yan J."/>
        </authorList>
    </citation>
    <scope>NUCLEOTIDE SEQUENCE [LARGE SCALE GENOMIC DNA]</scope>
    <source>
        <strain evidence="3">Ta-2019</strain>
    </source>
</reference>
<keyword evidence="4" id="KW-1185">Reference proteome</keyword>
<evidence type="ECO:0000313" key="3">
    <source>
        <dbReference type="EMBL" id="KAH9309270.1"/>
    </source>
</evidence>
<gene>
    <name evidence="3" type="ORF">KI387_037181</name>
</gene>
<dbReference type="OMA" id="WAEFDER"/>
<comment type="caution">
    <text evidence="3">The sequence shown here is derived from an EMBL/GenBank/DDBJ whole genome shotgun (WGS) entry which is preliminary data.</text>
</comment>
<dbReference type="GO" id="GO:0005737">
    <property type="term" value="C:cytoplasm"/>
    <property type="evidence" value="ECO:0007669"/>
    <property type="project" value="TreeGrafter"/>
</dbReference>
<dbReference type="EMBL" id="JAHRHJ020000007">
    <property type="protein sequence ID" value="KAH9309270.1"/>
    <property type="molecule type" value="Genomic_DNA"/>
</dbReference>
<dbReference type="PANTHER" id="PTHR48051:SF1">
    <property type="entry name" value="RAS SUPPRESSOR PROTEIN 1"/>
    <property type="match status" value="1"/>
</dbReference>
<evidence type="ECO:0000256" key="1">
    <source>
        <dbReference type="ARBA" id="ARBA00022614"/>
    </source>
</evidence>
<organism evidence="3 4">
    <name type="scientific">Taxus chinensis</name>
    <name type="common">Chinese yew</name>
    <name type="synonym">Taxus wallichiana var. chinensis</name>
    <dbReference type="NCBI Taxonomy" id="29808"/>
    <lineage>
        <taxon>Eukaryota</taxon>
        <taxon>Viridiplantae</taxon>
        <taxon>Streptophyta</taxon>
        <taxon>Embryophyta</taxon>
        <taxon>Tracheophyta</taxon>
        <taxon>Spermatophyta</taxon>
        <taxon>Pinopsida</taxon>
        <taxon>Pinidae</taxon>
        <taxon>Conifers II</taxon>
        <taxon>Cupressales</taxon>
        <taxon>Taxaceae</taxon>
        <taxon>Taxus</taxon>
    </lineage>
</organism>
<dbReference type="SUPFAM" id="SSF52058">
    <property type="entry name" value="L domain-like"/>
    <property type="match status" value="1"/>
</dbReference>
<dbReference type="InterPro" id="IPR001611">
    <property type="entry name" value="Leu-rich_rpt"/>
</dbReference>
<proteinExistence type="predicted"/>
<dbReference type="AlphaFoldDB" id="A0AA38FS21"/>
<evidence type="ECO:0000256" key="2">
    <source>
        <dbReference type="ARBA" id="ARBA00022737"/>
    </source>
</evidence>